<evidence type="ECO:0000313" key="3">
    <source>
        <dbReference type="Proteomes" id="UP001527925"/>
    </source>
</evidence>
<evidence type="ECO:0000256" key="1">
    <source>
        <dbReference type="SAM" id="MobiDB-lite"/>
    </source>
</evidence>
<dbReference type="EMBL" id="JADGIZ020000012">
    <property type="protein sequence ID" value="KAL2917211.1"/>
    <property type="molecule type" value="Genomic_DNA"/>
</dbReference>
<feature type="compositionally biased region" description="Basic and acidic residues" evidence="1">
    <location>
        <begin position="508"/>
        <end position="523"/>
    </location>
</feature>
<protein>
    <recommendedName>
        <fullName evidence="4">Vezatin</fullName>
    </recommendedName>
</protein>
<proteinExistence type="predicted"/>
<evidence type="ECO:0008006" key="4">
    <source>
        <dbReference type="Google" id="ProtNLM"/>
    </source>
</evidence>
<keyword evidence="3" id="KW-1185">Reference proteome</keyword>
<gene>
    <name evidence="2" type="ORF">HK105_203276</name>
</gene>
<comment type="caution">
    <text evidence="2">The sequence shown here is derived from an EMBL/GenBank/DDBJ whole genome shotgun (WGS) entry which is preliminary data.</text>
</comment>
<name>A0ABR4NCI6_9FUNG</name>
<feature type="region of interest" description="Disordered" evidence="1">
    <location>
        <begin position="27"/>
        <end position="72"/>
    </location>
</feature>
<evidence type="ECO:0000313" key="2">
    <source>
        <dbReference type="EMBL" id="KAL2917211.1"/>
    </source>
</evidence>
<accession>A0ABR4NCI6</accession>
<organism evidence="2 3">
    <name type="scientific">Polyrhizophydium stewartii</name>
    <dbReference type="NCBI Taxonomy" id="2732419"/>
    <lineage>
        <taxon>Eukaryota</taxon>
        <taxon>Fungi</taxon>
        <taxon>Fungi incertae sedis</taxon>
        <taxon>Chytridiomycota</taxon>
        <taxon>Chytridiomycota incertae sedis</taxon>
        <taxon>Chytridiomycetes</taxon>
        <taxon>Rhizophydiales</taxon>
        <taxon>Rhizophydiales incertae sedis</taxon>
        <taxon>Polyrhizophydium</taxon>
    </lineage>
</organism>
<reference evidence="2 3" key="1">
    <citation type="submission" date="2023-09" db="EMBL/GenBank/DDBJ databases">
        <title>Pangenome analysis of Batrachochytrium dendrobatidis and related Chytrids.</title>
        <authorList>
            <person name="Yacoub M.N."/>
            <person name="Stajich J.E."/>
            <person name="James T.Y."/>
        </authorList>
    </citation>
    <scope>NUCLEOTIDE SEQUENCE [LARGE SCALE GENOMIC DNA]</scope>
    <source>
        <strain evidence="2 3">JEL0888</strain>
    </source>
</reference>
<feature type="region of interest" description="Disordered" evidence="1">
    <location>
        <begin position="499"/>
        <end position="523"/>
    </location>
</feature>
<sequence>MDEAVVFEDSPFAEYLSTFGFADEAADAVRPASDDGDEADEAQSNGSLLEDPETHVETSGSREAGEGGGGRGGEALVGSLAADCRRTLQALVVQQLHILHGRHSGPDSAGVAAPGPGMHRSSALLARPAALGGLALSAVCSASAVAVSSRLGWAVSGYIAVASAAMAAWCTRIVQIAELMAHQTRSVHRTLQSIQETETVARGYRLGARAGAAVARIDVAAKMRHHLRERSALRAAMDIEYSCAWTLLESHPLFGQLQEAIRMETQDGMLEPADPLSILGLRARLAHLCEARLALFEWWLADMHDEAFRGRASGKADTLRHLRRIASQLAAYRDALAAAIDVGSSPRRARVDPDSLSRPAPVLITGESASASKITQTVRYAVHEMATKLLFIRSQIDGDDADQGQTANQLQPWTEQELDEALGTLAFQLAELSADCERTRQLMRRGELSSLVQPSLDSESSSAMIHHTHMPHADAGEDMGVVFDAKTDGNPLLAVDETFEWQDDDAVEQDKTARPPRPKLDRQERIRLQREQREIQTRQRAAQAARIEVISELSSVLRHRQTAKGGEPGAARPK</sequence>
<dbReference type="Proteomes" id="UP001527925">
    <property type="component" value="Unassembled WGS sequence"/>
</dbReference>